<dbReference type="Pfam" id="PF13385">
    <property type="entry name" value="Laminin_G_3"/>
    <property type="match status" value="1"/>
</dbReference>
<dbReference type="OrthoDB" id="5179605at2"/>
<keyword evidence="1" id="KW-0732">Signal</keyword>
<protein>
    <submittedName>
        <fullName evidence="2">Concanavalin A-like lectin/glucanases superfamily protein</fullName>
    </submittedName>
</protein>
<dbReference type="AlphaFoldDB" id="A0A1G7S4E1"/>
<dbReference type="InterPro" id="IPR012334">
    <property type="entry name" value="Pectin_lyas_fold"/>
</dbReference>
<evidence type="ECO:0000313" key="2">
    <source>
        <dbReference type="EMBL" id="SDG17030.1"/>
    </source>
</evidence>
<proteinExistence type="predicted"/>
<feature type="signal peptide" evidence="1">
    <location>
        <begin position="1"/>
        <end position="22"/>
    </location>
</feature>
<gene>
    <name evidence="2" type="ORF">SAMN04487974_101257</name>
</gene>
<dbReference type="InterPro" id="IPR011050">
    <property type="entry name" value="Pectin_lyase_fold/virulence"/>
</dbReference>
<sequence length="702" mass="74368">MKRRAFLLGSVGSLGLPLALMAMEVEQKEAYVAPNGAGTGVSPDDPASITLLPELVARLGAGGTIFLLGGTYVVEEALRIATGGRQGAPVLIVGAARNGGRAVFEGNRRRWTSPSNERGAVDASEFGGNTLFRIMDDASHIYFANFEARHFGRVINLEAQRSRGITVEDVDFLNVRDGIYTDSRSACRDVTIRRFNGQGFSKKAIRFHGNSRDWLIEDCELDSRWQFGDQFAVGIEAHNEAHGLTIRGGFTINSLDNQGGDAEAYWNADGVASERGNYDIRIENHRSAGHSDSAYDLKSETTVLVGCVAEDSKRNYRLWGGVGAQPMILEDCASLRPRKRGGSGGAHHVWLNGGAGGERTAASIIFRRGRLQGGAVERPVLAEGGNVAAHFIDTEISGAGSTSEIFYATEPTSVLLLGSADGPAADTITSADAMDVISSTSVTMGLTADGPVSWRLSASDGGFDAVIDGDQLTVAAAGVGGSGTIVVVARDARGEAHTQTISVAGIANPVAEGVAFALALEDGAVRDATGVHPVVMSEGAMVEDGAFVFDENRSFFEVQSTPVMLLTGPFFIRAEFALDQMDYGQPPDIVTRWASSGHERSFRLGLNEANAICFYWSSSGRLQEENILVGPVLVEGQRYSVAVERDAAGRLTMSVDGSPVASTPGAVEELFEGNAPLRVSGRPDGERGLKGRLYDLALGVSV</sequence>
<evidence type="ECO:0000313" key="3">
    <source>
        <dbReference type="Proteomes" id="UP000199495"/>
    </source>
</evidence>
<dbReference type="SUPFAM" id="SSF49899">
    <property type="entry name" value="Concanavalin A-like lectins/glucanases"/>
    <property type="match status" value="1"/>
</dbReference>
<name>A0A1G7S4E1_9HYPH</name>
<accession>A0A1G7S4E1</accession>
<dbReference type="RefSeq" id="WP_090590080.1">
    <property type="nucleotide sequence ID" value="NZ_FNCS01000001.1"/>
</dbReference>
<dbReference type="SUPFAM" id="SSF51126">
    <property type="entry name" value="Pectin lyase-like"/>
    <property type="match status" value="1"/>
</dbReference>
<reference evidence="2 3" key="1">
    <citation type="submission" date="2016-10" db="EMBL/GenBank/DDBJ databases">
        <authorList>
            <person name="de Groot N.N."/>
        </authorList>
    </citation>
    <scope>NUCLEOTIDE SEQUENCE [LARGE SCALE GENOMIC DNA]</scope>
    <source>
        <strain evidence="2 3">CGMCC 1.10267</strain>
    </source>
</reference>
<dbReference type="Gene3D" id="2.160.20.10">
    <property type="entry name" value="Single-stranded right-handed beta-helix, Pectin lyase-like"/>
    <property type="match status" value="1"/>
</dbReference>
<dbReference type="Proteomes" id="UP000199495">
    <property type="component" value="Unassembled WGS sequence"/>
</dbReference>
<evidence type="ECO:0000256" key="1">
    <source>
        <dbReference type="SAM" id="SignalP"/>
    </source>
</evidence>
<dbReference type="GO" id="GO:0030246">
    <property type="term" value="F:carbohydrate binding"/>
    <property type="evidence" value="ECO:0007669"/>
    <property type="project" value="UniProtKB-KW"/>
</dbReference>
<dbReference type="STRING" id="440168.SAMN04487974_101257"/>
<organism evidence="2 3">
    <name type="scientific">Pelagibacterium luteolum</name>
    <dbReference type="NCBI Taxonomy" id="440168"/>
    <lineage>
        <taxon>Bacteria</taxon>
        <taxon>Pseudomonadati</taxon>
        <taxon>Pseudomonadota</taxon>
        <taxon>Alphaproteobacteria</taxon>
        <taxon>Hyphomicrobiales</taxon>
        <taxon>Devosiaceae</taxon>
        <taxon>Pelagibacterium</taxon>
    </lineage>
</organism>
<dbReference type="EMBL" id="FNCS01000001">
    <property type="protein sequence ID" value="SDG17030.1"/>
    <property type="molecule type" value="Genomic_DNA"/>
</dbReference>
<keyword evidence="3" id="KW-1185">Reference proteome</keyword>
<dbReference type="InterPro" id="IPR013320">
    <property type="entry name" value="ConA-like_dom_sf"/>
</dbReference>
<keyword evidence="2" id="KW-0430">Lectin</keyword>
<feature type="chain" id="PRO_5011512114" evidence="1">
    <location>
        <begin position="23"/>
        <end position="702"/>
    </location>
</feature>